<dbReference type="Pfam" id="PF00069">
    <property type="entry name" value="Pkinase"/>
    <property type="match status" value="1"/>
</dbReference>
<evidence type="ECO:0000313" key="3">
    <source>
        <dbReference type="EMBL" id="GAQ42053.1"/>
    </source>
</evidence>
<gene>
    <name evidence="3" type="ORF">ABL_04714</name>
</gene>
<proteinExistence type="predicted"/>
<protein>
    <recommendedName>
        <fullName evidence="1">non-specific serine/threonine protein kinase</fullName>
        <ecNumber evidence="1">2.7.11.1</ecNumber>
    </recommendedName>
</protein>
<dbReference type="OMA" id="NDYAPRA"/>
<name>A0A124BXD4_ASPNG</name>
<dbReference type="InterPro" id="IPR008271">
    <property type="entry name" value="Ser/Thr_kinase_AS"/>
</dbReference>
<dbReference type="PROSITE" id="PS50011">
    <property type="entry name" value="PROTEIN_KINASE_DOM"/>
    <property type="match status" value="1"/>
</dbReference>
<dbReference type="AlphaFoldDB" id="A0A124BXD4"/>
<dbReference type="VEuPathDB" id="FungiDB:M747DRAFT_345964"/>
<dbReference type="InterPro" id="IPR050235">
    <property type="entry name" value="CK1_Ser-Thr_kinase"/>
</dbReference>
<dbReference type="PANTHER" id="PTHR11909">
    <property type="entry name" value="CASEIN KINASE-RELATED"/>
    <property type="match status" value="1"/>
</dbReference>
<feature type="domain" description="Protein kinase" evidence="2">
    <location>
        <begin position="16"/>
        <end position="300"/>
    </location>
</feature>
<dbReference type="EC" id="2.7.11.1" evidence="1"/>
<dbReference type="VEuPathDB" id="FungiDB:An11g01350"/>
<dbReference type="EMBL" id="BCMY01000007">
    <property type="protein sequence ID" value="GAQ42053.1"/>
    <property type="molecule type" value="Genomic_DNA"/>
</dbReference>
<dbReference type="VEuPathDB" id="FungiDB:ASPNIDRAFT2_1154144"/>
<dbReference type="GO" id="GO:0005524">
    <property type="term" value="F:ATP binding"/>
    <property type="evidence" value="ECO:0007669"/>
    <property type="project" value="InterPro"/>
</dbReference>
<dbReference type="PROSITE" id="PS00108">
    <property type="entry name" value="PROTEIN_KINASE_ST"/>
    <property type="match status" value="1"/>
</dbReference>
<organism evidence="3 4">
    <name type="scientific">Aspergillus niger</name>
    <dbReference type="NCBI Taxonomy" id="5061"/>
    <lineage>
        <taxon>Eukaryota</taxon>
        <taxon>Fungi</taxon>
        <taxon>Dikarya</taxon>
        <taxon>Ascomycota</taxon>
        <taxon>Pezizomycotina</taxon>
        <taxon>Eurotiomycetes</taxon>
        <taxon>Eurotiomycetidae</taxon>
        <taxon>Eurotiales</taxon>
        <taxon>Aspergillaceae</taxon>
        <taxon>Aspergillus</taxon>
        <taxon>Aspergillus subgen. Circumdati</taxon>
    </lineage>
</organism>
<dbReference type="VEuPathDB" id="FungiDB:ATCC64974_88070"/>
<evidence type="ECO:0000313" key="4">
    <source>
        <dbReference type="Proteomes" id="UP000068243"/>
    </source>
</evidence>
<dbReference type="InterPro" id="IPR011009">
    <property type="entry name" value="Kinase-like_dom_sf"/>
</dbReference>
<dbReference type="GO" id="GO:0004674">
    <property type="term" value="F:protein serine/threonine kinase activity"/>
    <property type="evidence" value="ECO:0007669"/>
    <property type="project" value="UniProtKB-EC"/>
</dbReference>
<dbReference type="Proteomes" id="UP000068243">
    <property type="component" value="Unassembled WGS sequence"/>
</dbReference>
<dbReference type="SMART" id="SM00220">
    <property type="entry name" value="S_TKc"/>
    <property type="match status" value="1"/>
</dbReference>
<reference evidence="4" key="1">
    <citation type="journal article" date="2016" name="Genome Announc.">
        <title>Draft genome sequence of Aspergillus niger strain An76.</title>
        <authorList>
            <person name="Gong W."/>
            <person name="Cheng Z."/>
            <person name="Zhang H."/>
            <person name="Liu L."/>
            <person name="Gao P."/>
            <person name="Wang L."/>
        </authorList>
    </citation>
    <scope>NUCLEOTIDE SEQUENCE [LARGE SCALE GENOMIC DNA]</scope>
    <source>
        <strain evidence="4">An76</strain>
    </source>
</reference>
<evidence type="ECO:0000256" key="1">
    <source>
        <dbReference type="ARBA" id="ARBA00012513"/>
    </source>
</evidence>
<dbReference type="SUPFAM" id="SSF56112">
    <property type="entry name" value="Protein kinase-like (PK-like)"/>
    <property type="match status" value="1"/>
</dbReference>
<dbReference type="Gene3D" id="1.10.510.10">
    <property type="entry name" value="Transferase(Phosphotransferase) domain 1"/>
    <property type="match status" value="1"/>
</dbReference>
<dbReference type="OrthoDB" id="5800476at2759"/>
<accession>A0A124BXD4</accession>
<dbReference type="InterPro" id="IPR000719">
    <property type="entry name" value="Prot_kinase_dom"/>
</dbReference>
<comment type="caution">
    <text evidence="3">The sequence shown here is derived from an EMBL/GenBank/DDBJ whole genome shotgun (WGS) entry which is preliminary data.</text>
</comment>
<sequence>MEKKMEQLNIIVADRFKLVNYISSGTYGEIYEAIDLNTKSRERVALKMERTKLSDSLTRESFFYEKLQKGKSTGMLKLHFPTDVCDEYRVMGMELLGPSLWDLRYFCGGKLSLKSVLLIADQAICRLKSLHDQGIIHRDLKPDNFLLGRGREGNKIYLVDMGLAHEKVLAPGNPMNYNGDQANSFLGTNDYAPRAAHQLHCQTYRDDMESFGYVLIDLFKDKLPWSGMTTTVGGQSPEQQMGSKKRRITLDELCEDLPAVFKQYFEHVRSLRYNQRPNYSKLRQRFAAEFKRQGFSHDYVFDWTEKRFKEAVGTPVEEAYVSFSSSSNPS</sequence>
<evidence type="ECO:0000259" key="2">
    <source>
        <dbReference type="PROSITE" id="PS50011"/>
    </source>
</evidence>